<dbReference type="Proteomes" id="UP000314294">
    <property type="component" value="Unassembled WGS sequence"/>
</dbReference>
<dbReference type="EMBL" id="SRLO01000431">
    <property type="protein sequence ID" value="TNN56345.1"/>
    <property type="molecule type" value="Genomic_DNA"/>
</dbReference>
<keyword evidence="3" id="KW-1185">Reference proteome</keyword>
<feature type="compositionally biased region" description="Acidic residues" evidence="1">
    <location>
        <begin position="185"/>
        <end position="200"/>
    </location>
</feature>
<evidence type="ECO:0000313" key="2">
    <source>
        <dbReference type="EMBL" id="TNN56345.1"/>
    </source>
</evidence>
<organism evidence="2 3">
    <name type="scientific">Liparis tanakae</name>
    <name type="common">Tanaka's snailfish</name>
    <dbReference type="NCBI Taxonomy" id="230148"/>
    <lineage>
        <taxon>Eukaryota</taxon>
        <taxon>Metazoa</taxon>
        <taxon>Chordata</taxon>
        <taxon>Craniata</taxon>
        <taxon>Vertebrata</taxon>
        <taxon>Euteleostomi</taxon>
        <taxon>Actinopterygii</taxon>
        <taxon>Neopterygii</taxon>
        <taxon>Teleostei</taxon>
        <taxon>Neoteleostei</taxon>
        <taxon>Acanthomorphata</taxon>
        <taxon>Eupercaria</taxon>
        <taxon>Perciformes</taxon>
        <taxon>Cottioidei</taxon>
        <taxon>Cottales</taxon>
        <taxon>Liparidae</taxon>
        <taxon>Liparis</taxon>
    </lineage>
</organism>
<comment type="caution">
    <text evidence="2">The sequence shown here is derived from an EMBL/GenBank/DDBJ whole genome shotgun (WGS) entry which is preliminary data.</text>
</comment>
<sequence>MEFKPPGAERSTALVLRPESSVTPSFKASPNTPLLLETHSLHAGFPANRGCQRQRREKEEEEEGEREREREHLTGDACIHRFYRAAGCPGDEPPVNHVVGGAGGDDVQEEHLHSRGGNYSAYEYMSVIDAARVRATGPEGLLGQDTPPCSSRGATLSSCYRSIAELLQESREVEELKEVKEMEMEEVEEVEEVEAVEEGLEEHQHFIL</sequence>
<dbReference type="AlphaFoldDB" id="A0A4Z2GTB9"/>
<reference evidence="2 3" key="1">
    <citation type="submission" date="2019-03" db="EMBL/GenBank/DDBJ databases">
        <title>First draft genome of Liparis tanakae, snailfish: a comprehensive survey of snailfish specific genes.</title>
        <authorList>
            <person name="Kim W."/>
            <person name="Song I."/>
            <person name="Jeong J.-H."/>
            <person name="Kim D."/>
            <person name="Kim S."/>
            <person name="Ryu S."/>
            <person name="Song J.Y."/>
            <person name="Lee S.K."/>
        </authorList>
    </citation>
    <scope>NUCLEOTIDE SEQUENCE [LARGE SCALE GENOMIC DNA]</scope>
    <source>
        <tissue evidence="2">Muscle</tissue>
    </source>
</reference>
<gene>
    <name evidence="2" type="ORF">EYF80_033456</name>
</gene>
<name>A0A4Z2GTB9_9TELE</name>
<evidence type="ECO:0000256" key="1">
    <source>
        <dbReference type="SAM" id="MobiDB-lite"/>
    </source>
</evidence>
<proteinExistence type="predicted"/>
<feature type="region of interest" description="Disordered" evidence="1">
    <location>
        <begin position="1"/>
        <end position="72"/>
    </location>
</feature>
<protein>
    <submittedName>
        <fullName evidence="2">Uncharacterized protein</fullName>
    </submittedName>
</protein>
<feature type="region of interest" description="Disordered" evidence="1">
    <location>
        <begin position="185"/>
        <end position="208"/>
    </location>
</feature>
<feature type="compositionally biased region" description="Polar residues" evidence="1">
    <location>
        <begin position="20"/>
        <end position="32"/>
    </location>
</feature>
<accession>A0A4Z2GTB9</accession>
<evidence type="ECO:0000313" key="3">
    <source>
        <dbReference type="Proteomes" id="UP000314294"/>
    </source>
</evidence>